<dbReference type="GO" id="GO:0004175">
    <property type="term" value="F:endopeptidase activity"/>
    <property type="evidence" value="ECO:0007669"/>
    <property type="project" value="UniProtKB-ARBA"/>
</dbReference>
<dbReference type="GO" id="GO:0080120">
    <property type="term" value="P:CAAX-box protein maturation"/>
    <property type="evidence" value="ECO:0007669"/>
    <property type="project" value="UniProtKB-ARBA"/>
</dbReference>
<dbReference type="GO" id="GO:0006508">
    <property type="term" value="P:proteolysis"/>
    <property type="evidence" value="ECO:0007669"/>
    <property type="project" value="UniProtKB-KW"/>
</dbReference>
<keyword evidence="4" id="KW-1185">Reference proteome</keyword>
<keyword evidence="3" id="KW-0645">Protease</keyword>
<sequence length="277" mass="31449">MVKKAKTLLLSLAPIVLMYIIQILVVFGMQFLIIFADRFLNMIHIYQSPVLQYVINQYVYIISAASYGLFLLVGYFWYRRVMADRRAVYLERGHKPGMDSGAILGIFFVALFIQFAVSSLLNILAVVAPDLMGQYMEVMEGLGMSEPSIISMLYVIIMAPLAEELLMRGLCLKILENSFPFWAANFLQALYFGIYHMNLVQGCYAFVMGLILGRLVKKYGTLKASILCHFIINFSGQVISVINFSIIGIFTGALVCAGILVILFIWEKRKNEEYLYK</sequence>
<keyword evidence="1" id="KW-1133">Transmembrane helix</keyword>
<dbReference type="RefSeq" id="WP_065540625.1">
    <property type="nucleotide sequence ID" value="NZ_CP015405.2"/>
</dbReference>
<feature type="domain" description="CAAX prenyl protease 2/Lysostaphin resistance protein A-like" evidence="2">
    <location>
        <begin position="148"/>
        <end position="234"/>
    </location>
</feature>
<proteinExistence type="predicted"/>
<keyword evidence="1" id="KW-0472">Membrane</keyword>
<dbReference type="PANTHER" id="PTHR36435:SF1">
    <property type="entry name" value="CAAX AMINO TERMINAL PROTEASE FAMILY PROTEIN"/>
    <property type="match status" value="1"/>
</dbReference>
<feature type="transmembrane region" description="Helical" evidence="1">
    <location>
        <begin position="238"/>
        <end position="266"/>
    </location>
</feature>
<feature type="transmembrane region" description="Helical" evidence="1">
    <location>
        <begin position="148"/>
        <end position="167"/>
    </location>
</feature>
<dbReference type="OrthoDB" id="9782250at2"/>
<gene>
    <name evidence="3" type="ORF">A4V09_00515</name>
</gene>
<evidence type="ECO:0000313" key="3">
    <source>
        <dbReference type="EMBL" id="ANU74390.1"/>
    </source>
</evidence>
<dbReference type="Pfam" id="PF02517">
    <property type="entry name" value="Rce1-like"/>
    <property type="match status" value="1"/>
</dbReference>
<accession>A0A1C7I402</accession>
<name>A0A1C7I402_9FIRM</name>
<dbReference type="Proteomes" id="UP000092574">
    <property type="component" value="Chromosome"/>
</dbReference>
<keyword evidence="1" id="KW-0812">Transmembrane</keyword>
<dbReference type="STRING" id="1796616.A4V09_00515"/>
<feature type="transmembrane region" description="Helical" evidence="1">
    <location>
        <begin position="102"/>
        <end position="128"/>
    </location>
</feature>
<evidence type="ECO:0000259" key="2">
    <source>
        <dbReference type="Pfam" id="PF02517"/>
    </source>
</evidence>
<keyword evidence="3" id="KW-0378">Hydrolase</keyword>
<feature type="transmembrane region" description="Helical" evidence="1">
    <location>
        <begin position="199"/>
        <end position="217"/>
    </location>
</feature>
<dbReference type="KEGG" id="byl:A4V09_00515"/>
<dbReference type="InterPro" id="IPR003675">
    <property type="entry name" value="Rce1/LyrA-like_dom"/>
</dbReference>
<dbReference type="PANTHER" id="PTHR36435">
    <property type="entry name" value="SLR1288 PROTEIN"/>
    <property type="match status" value="1"/>
</dbReference>
<dbReference type="AlphaFoldDB" id="A0A1C7I402"/>
<dbReference type="InterPro" id="IPR052710">
    <property type="entry name" value="CAAX_protease"/>
</dbReference>
<evidence type="ECO:0000256" key="1">
    <source>
        <dbReference type="SAM" id="Phobius"/>
    </source>
</evidence>
<reference evidence="3" key="1">
    <citation type="submission" date="2017-04" db="EMBL/GenBank/DDBJ databases">
        <title>Complete Genome Sequences of Twelve Strains of a Stable Defined Moderately Diverse Mouse Microbiota 2 (sDMDMm2).</title>
        <authorList>
            <person name="Uchimura Y."/>
            <person name="Wyss M."/>
            <person name="Brugiroux S."/>
            <person name="Limenitakis J.P."/>
            <person name="Stecher B."/>
            <person name="McCoy K.D."/>
            <person name="Macpherson A.J."/>
        </authorList>
    </citation>
    <scope>NUCLEOTIDE SEQUENCE</scope>
    <source>
        <strain evidence="3">YL58</strain>
    </source>
</reference>
<feature type="transmembrane region" description="Helical" evidence="1">
    <location>
        <begin position="12"/>
        <end position="35"/>
    </location>
</feature>
<dbReference type="EMBL" id="CP015405">
    <property type="protein sequence ID" value="ANU74390.1"/>
    <property type="molecule type" value="Genomic_DNA"/>
</dbReference>
<dbReference type="GO" id="GO:0008237">
    <property type="term" value="F:metallopeptidase activity"/>
    <property type="evidence" value="ECO:0007669"/>
    <property type="project" value="UniProtKB-KW"/>
</dbReference>
<protein>
    <submittedName>
        <fullName evidence="3">CPBP family intramembrane metalloprotease</fullName>
    </submittedName>
</protein>
<evidence type="ECO:0000313" key="4">
    <source>
        <dbReference type="Proteomes" id="UP000092574"/>
    </source>
</evidence>
<feature type="transmembrane region" description="Helical" evidence="1">
    <location>
        <begin position="55"/>
        <end position="78"/>
    </location>
</feature>
<organism evidence="3 4">
    <name type="scientific">Blautia pseudococcoides</name>
    <dbReference type="NCBI Taxonomy" id="1796616"/>
    <lineage>
        <taxon>Bacteria</taxon>
        <taxon>Bacillati</taxon>
        <taxon>Bacillota</taxon>
        <taxon>Clostridia</taxon>
        <taxon>Lachnospirales</taxon>
        <taxon>Lachnospiraceae</taxon>
        <taxon>Blautia</taxon>
    </lineage>
</organism>
<keyword evidence="3" id="KW-0482">Metalloprotease</keyword>